<dbReference type="GO" id="GO:0008289">
    <property type="term" value="F:lipid binding"/>
    <property type="evidence" value="ECO:0007669"/>
    <property type="project" value="InterPro"/>
</dbReference>
<gene>
    <name evidence="2" type="ORF">GDO54_001266</name>
</gene>
<evidence type="ECO:0000256" key="1">
    <source>
        <dbReference type="ARBA" id="ARBA00008390"/>
    </source>
</evidence>
<dbReference type="InterPro" id="IPR000463">
    <property type="entry name" value="Fatty_acid-bd"/>
</dbReference>
<dbReference type="PANTHER" id="PTHR11955">
    <property type="entry name" value="FATTY ACID BINDING PROTEIN"/>
    <property type="match status" value="1"/>
</dbReference>
<dbReference type="InterPro" id="IPR012674">
    <property type="entry name" value="Calycin"/>
</dbReference>
<name>A0AAV3B158_PYXAD</name>
<accession>A0AAV3B158</accession>
<protein>
    <submittedName>
        <fullName evidence="2">Uncharacterized protein</fullName>
    </submittedName>
</protein>
<comment type="caution">
    <text evidence="2">The sequence shown here is derived from an EMBL/GenBank/DDBJ whole genome shotgun (WGS) entry which is preliminary data.</text>
</comment>
<evidence type="ECO:0000313" key="3">
    <source>
        <dbReference type="Proteomes" id="UP001181693"/>
    </source>
</evidence>
<dbReference type="SUPFAM" id="SSF50814">
    <property type="entry name" value="Lipocalins"/>
    <property type="match status" value="1"/>
</dbReference>
<dbReference type="Pfam" id="PF14651">
    <property type="entry name" value="Lipocalin_7"/>
    <property type="match status" value="1"/>
</dbReference>
<comment type="similarity">
    <text evidence="1">Belongs to the calycin superfamily. Fatty-acid binding protein (FABP) family.</text>
</comment>
<sequence>MVHCSNSKIGGSTSTNLRGLPEDIVKVAKDINPVIEIQQNGNDFVVTSKTPKSSQSNTFSVGKEAEITSAGGKKFKVTVNLEGGKLTCKSDKFTHVQEVNGDEMVEQITIGSTTLVRKSRRA</sequence>
<reference evidence="2" key="1">
    <citation type="thesis" date="2020" institute="ProQuest LLC" country="789 East Eisenhower Parkway, Ann Arbor, MI, USA">
        <title>Comparative Genomics and Chromosome Evolution.</title>
        <authorList>
            <person name="Mudd A.B."/>
        </authorList>
    </citation>
    <scope>NUCLEOTIDE SEQUENCE</scope>
    <source>
        <strain evidence="2">1538</strain>
        <tissue evidence="2">Blood</tissue>
    </source>
</reference>
<dbReference type="Proteomes" id="UP001181693">
    <property type="component" value="Unassembled WGS sequence"/>
</dbReference>
<keyword evidence="3" id="KW-1185">Reference proteome</keyword>
<organism evidence="2 3">
    <name type="scientific">Pyxicephalus adspersus</name>
    <name type="common">African bullfrog</name>
    <dbReference type="NCBI Taxonomy" id="30357"/>
    <lineage>
        <taxon>Eukaryota</taxon>
        <taxon>Metazoa</taxon>
        <taxon>Chordata</taxon>
        <taxon>Craniata</taxon>
        <taxon>Vertebrata</taxon>
        <taxon>Euteleostomi</taxon>
        <taxon>Amphibia</taxon>
        <taxon>Batrachia</taxon>
        <taxon>Anura</taxon>
        <taxon>Neobatrachia</taxon>
        <taxon>Ranoidea</taxon>
        <taxon>Pyxicephalidae</taxon>
        <taxon>Pyxicephalinae</taxon>
        <taxon>Pyxicephalus</taxon>
    </lineage>
</organism>
<dbReference type="AlphaFoldDB" id="A0AAV3B158"/>
<proteinExistence type="inferred from homology"/>
<dbReference type="PRINTS" id="PR00178">
    <property type="entry name" value="FATTYACIDBP"/>
</dbReference>
<dbReference type="InterPro" id="IPR031259">
    <property type="entry name" value="ILBP"/>
</dbReference>
<dbReference type="EMBL" id="DYDO01000001">
    <property type="protein sequence ID" value="DBA33613.1"/>
    <property type="molecule type" value="Genomic_DNA"/>
</dbReference>
<evidence type="ECO:0000313" key="2">
    <source>
        <dbReference type="EMBL" id="DBA33613.1"/>
    </source>
</evidence>
<dbReference type="Gene3D" id="2.40.128.20">
    <property type="match status" value="1"/>
</dbReference>